<sequence>MRDHIAIENLDKALQDIANKAVNGKVPPELNTVVQAFRAVTNNMERRIQNLERALNDAEIKIPF</sequence>
<dbReference type="Proteomes" id="UP001329505">
    <property type="component" value="Unassembled WGS sequence"/>
</dbReference>
<gene>
    <name evidence="2" type="ORF">V0R55_15325</name>
</gene>
<dbReference type="EMBL" id="JAZDQQ010000012">
    <property type="protein sequence ID" value="MEE1881538.1"/>
    <property type="molecule type" value="Genomic_DNA"/>
</dbReference>
<comment type="caution">
    <text evidence="2">The sequence shown here is derived from an EMBL/GenBank/DDBJ whole genome shotgun (WGS) entry which is preliminary data.</text>
</comment>
<keyword evidence="1" id="KW-0175">Coiled coil</keyword>
<evidence type="ECO:0000313" key="3">
    <source>
        <dbReference type="Proteomes" id="UP001329505"/>
    </source>
</evidence>
<keyword evidence="3" id="KW-1185">Reference proteome</keyword>
<accession>A0ABU7GRA3</accession>
<name>A0ABU7GRA3_9PSED</name>
<evidence type="ECO:0000313" key="2">
    <source>
        <dbReference type="EMBL" id="MEE1881538.1"/>
    </source>
</evidence>
<dbReference type="RefSeq" id="WP_312660737.1">
    <property type="nucleotide sequence ID" value="NZ_JAUEGC010000016.1"/>
</dbReference>
<reference evidence="2 3" key="1">
    <citation type="submission" date="2024-01" db="EMBL/GenBank/DDBJ databases">
        <title>Unpublished Manusciprt.</title>
        <authorList>
            <person name="Duman M."/>
            <person name="Valdes E.G."/>
            <person name="Ajmi N."/>
            <person name="Altun S."/>
            <person name="Saticioglu I.B."/>
        </authorList>
    </citation>
    <scope>NUCLEOTIDE SEQUENCE [LARGE SCALE GENOMIC DNA]</scope>
    <source>
        <strain evidence="2 3">139P</strain>
    </source>
</reference>
<organism evidence="2 3">
    <name type="scientific">Pseudomonas soli</name>
    <dbReference type="NCBI Taxonomy" id="1306993"/>
    <lineage>
        <taxon>Bacteria</taxon>
        <taxon>Pseudomonadati</taxon>
        <taxon>Pseudomonadota</taxon>
        <taxon>Gammaproteobacteria</taxon>
        <taxon>Pseudomonadales</taxon>
        <taxon>Pseudomonadaceae</taxon>
        <taxon>Pseudomonas</taxon>
    </lineage>
</organism>
<protein>
    <submittedName>
        <fullName evidence="2">Uncharacterized protein</fullName>
    </submittedName>
</protein>
<feature type="coiled-coil region" evidence="1">
    <location>
        <begin position="34"/>
        <end position="61"/>
    </location>
</feature>
<evidence type="ECO:0000256" key="1">
    <source>
        <dbReference type="SAM" id="Coils"/>
    </source>
</evidence>
<proteinExistence type="predicted"/>